<dbReference type="InterPro" id="IPR017871">
    <property type="entry name" value="ABC_transporter-like_CS"/>
</dbReference>
<dbReference type="InterPro" id="IPR003439">
    <property type="entry name" value="ABC_transporter-like_ATP-bd"/>
</dbReference>
<feature type="transmembrane region" description="Helical" evidence="7">
    <location>
        <begin position="53"/>
        <end position="70"/>
    </location>
</feature>
<dbReference type="PANTHER" id="PTHR24221">
    <property type="entry name" value="ATP-BINDING CASSETTE SUB-FAMILY B"/>
    <property type="match status" value="1"/>
</dbReference>
<feature type="transmembrane region" description="Helical" evidence="7">
    <location>
        <begin position="156"/>
        <end position="173"/>
    </location>
</feature>
<dbReference type="Proteomes" id="UP001597391">
    <property type="component" value="Unassembled WGS sequence"/>
</dbReference>
<reference evidence="11" key="1">
    <citation type="journal article" date="2019" name="Int. J. Syst. Evol. Microbiol.">
        <title>The Global Catalogue of Microorganisms (GCM) 10K type strain sequencing project: providing services to taxonomists for standard genome sequencing and annotation.</title>
        <authorList>
            <consortium name="The Broad Institute Genomics Platform"/>
            <consortium name="The Broad Institute Genome Sequencing Center for Infectious Disease"/>
            <person name="Wu L."/>
            <person name="Ma J."/>
        </authorList>
    </citation>
    <scope>NUCLEOTIDE SEQUENCE [LARGE SCALE GENOMIC DNA]</scope>
    <source>
        <strain evidence="11">KCTC 33576</strain>
    </source>
</reference>
<dbReference type="PROSITE" id="PS00211">
    <property type="entry name" value="ABC_TRANSPORTER_1"/>
    <property type="match status" value="1"/>
</dbReference>
<dbReference type="GO" id="GO:0005524">
    <property type="term" value="F:ATP binding"/>
    <property type="evidence" value="ECO:0007669"/>
    <property type="project" value="UniProtKB-KW"/>
</dbReference>
<dbReference type="Pfam" id="PF00005">
    <property type="entry name" value="ABC_tran"/>
    <property type="match status" value="1"/>
</dbReference>
<accession>A0ABW5X9F5</accession>
<evidence type="ECO:0000256" key="1">
    <source>
        <dbReference type="ARBA" id="ARBA00004651"/>
    </source>
</evidence>
<dbReference type="Pfam" id="PF00664">
    <property type="entry name" value="ABC_membrane"/>
    <property type="match status" value="1"/>
</dbReference>
<name>A0ABW5X9F5_9MICO</name>
<comment type="subcellular location">
    <subcellularLocation>
        <location evidence="1">Cell membrane</location>
        <topology evidence="1">Multi-pass membrane protein</topology>
    </subcellularLocation>
</comment>
<evidence type="ECO:0000256" key="2">
    <source>
        <dbReference type="ARBA" id="ARBA00022692"/>
    </source>
</evidence>
<dbReference type="InterPro" id="IPR003593">
    <property type="entry name" value="AAA+_ATPase"/>
</dbReference>
<evidence type="ECO:0000256" key="4">
    <source>
        <dbReference type="ARBA" id="ARBA00022840"/>
    </source>
</evidence>
<keyword evidence="6 7" id="KW-0472">Membrane</keyword>
<proteinExistence type="predicted"/>
<evidence type="ECO:0000256" key="5">
    <source>
        <dbReference type="ARBA" id="ARBA00022989"/>
    </source>
</evidence>
<dbReference type="PANTHER" id="PTHR24221:SF654">
    <property type="entry name" value="ATP-BINDING CASSETTE SUB-FAMILY B MEMBER 6"/>
    <property type="match status" value="1"/>
</dbReference>
<sequence length="593" mass="62736">MITTILRLLSSDSRSHVRGYAALMVLSVLLRAAGTVLLIPLVTALFSDTPSDAWTWVAALTAATLAGWFTDWHASRLGQELGFGLLDSAQHHVADRLTGVPLSWFTSENTSAARQAIAATGPELVGIFAYLITPLLQALVLPIAIGLALLPVSVPLGLVALAGTPLLLGAMWGTMRISREADHVAEQSNASLSERLLEFARTQQALRAARRVEPAASHAGKALAAQHGANMRLLLLQIPGQVLFSLATQIALIALAATAIILNARGELSIPQTVALIAVVARYIEPFAALGDLTPALESAKTTVDRISQVLNAPQAEGSGRERSTESQGVVFEDVTFGYESNEPVLSGFSVTFEAGTTTTIVGPSGSGKSTVLGLAAGLNQPATGRILVDGHDLWSCDAATRRELVSVVFQNPYLFEGTIEQNVRVGHPEADDATVQHAVEIARVHDIAAQWDTGLNTQVGEGGRALSGGERQRVSIARALLKPSQVLLIDEATSSLDTENEAAIVAALHDDSTSDLQDTHGEAIQGSSAQTKIVVTHRLSTIAGADRVLFLADGCIVEDGTVVELLDHGGLFAQFWQQQNEAAHWQLTRTHG</sequence>
<dbReference type="PROSITE" id="PS50929">
    <property type="entry name" value="ABC_TM1F"/>
    <property type="match status" value="1"/>
</dbReference>
<feature type="transmembrane region" description="Helical" evidence="7">
    <location>
        <begin position="124"/>
        <end position="150"/>
    </location>
</feature>
<evidence type="ECO:0000256" key="6">
    <source>
        <dbReference type="ARBA" id="ARBA00023136"/>
    </source>
</evidence>
<dbReference type="PROSITE" id="PS50893">
    <property type="entry name" value="ABC_TRANSPORTER_2"/>
    <property type="match status" value="1"/>
</dbReference>
<dbReference type="SMART" id="SM00382">
    <property type="entry name" value="AAA"/>
    <property type="match status" value="1"/>
</dbReference>
<evidence type="ECO:0000313" key="11">
    <source>
        <dbReference type="Proteomes" id="UP001597391"/>
    </source>
</evidence>
<protein>
    <submittedName>
        <fullName evidence="10">ABC transporter ATP-binding protein</fullName>
    </submittedName>
</protein>
<keyword evidence="4 10" id="KW-0067">ATP-binding</keyword>
<comment type="caution">
    <text evidence="10">The sequence shown here is derived from an EMBL/GenBank/DDBJ whole genome shotgun (WGS) entry which is preliminary data.</text>
</comment>
<feature type="transmembrane region" description="Helical" evidence="7">
    <location>
        <begin position="20"/>
        <end position="47"/>
    </location>
</feature>
<evidence type="ECO:0000259" key="9">
    <source>
        <dbReference type="PROSITE" id="PS50929"/>
    </source>
</evidence>
<dbReference type="InterPro" id="IPR036640">
    <property type="entry name" value="ABC1_TM_sf"/>
</dbReference>
<dbReference type="InterPro" id="IPR011527">
    <property type="entry name" value="ABC1_TM_dom"/>
</dbReference>
<dbReference type="SUPFAM" id="SSF90123">
    <property type="entry name" value="ABC transporter transmembrane region"/>
    <property type="match status" value="1"/>
</dbReference>
<dbReference type="InterPro" id="IPR027417">
    <property type="entry name" value="P-loop_NTPase"/>
</dbReference>
<dbReference type="Gene3D" id="1.20.1560.10">
    <property type="entry name" value="ABC transporter type 1, transmembrane domain"/>
    <property type="match status" value="1"/>
</dbReference>
<keyword evidence="3" id="KW-0547">Nucleotide-binding</keyword>
<dbReference type="RefSeq" id="WP_377464499.1">
    <property type="nucleotide sequence ID" value="NZ_JBHUOP010000001.1"/>
</dbReference>
<dbReference type="Gene3D" id="3.40.50.300">
    <property type="entry name" value="P-loop containing nucleotide triphosphate hydrolases"/>
    <property type="match status" value="1"/>
</dbReference>
<evidence type="ECO:0000256" key="7">
    <source>
        <dbReference type="SAM" id="Phobius"/>
    </source>
</evidence>
<feature type="domain" description="ABC transporter" evidence="8">
    <location>
        <begin position="330"/>
        <end position="579"/>
    </location>
</feature>
<gene>
    <name evidence="10" type="ORF">ACFSYH_00685</name>
</gene>
<feature type="transmembrane region" description="Helical" evidence="7">
    <location>
        <begin position="242"/>
        <end position="262"/>
    </location>
</feature>
<evidence type="ECO:0000259" key="8">
    <source>
        <dbReference type="PROSITE" id="PS50893"/>
    </source>
</evidence>
<organism evidence="10 11">
    <name type="scientific">Populibacterium corticicola</name>
    <dbReference type="NCBI Taxonomy" id="1812826"/>
    <lineage>
        <taxon>Bacteria</taxon>
        <taxon>Bacillati</taxon>
        <taxon>Actinomycetota</taxon>
        <taxon>Actinomycetes</taxon>
        <taxon>Micrococcales</taxon>
        <taxon>Jonesiaceae</taxon>
        <taxon>Populibacterium</taxon>
    </lineage>
</organism>
<evidence type="ECO:0000313" key="10">
    <source>
        <dbReference type="EMBL" id="MFD2839090.1"/>
    </source>
</evidence>
<keyword evidence="11" id="KW-1185">Reference proteome</keyword>
<evidence type="ECO:0000256" key="3">
    <source>
        <dbReference type="ARBA" id="ARBA00022741"/>
    </source>
</evidence>
<dbReference type="InterPro" id="IPR039421">
    <property type="entry name" value="Type_1_exporter"/>
</dbReference>
<feature type="domain" description="ABC transmembrane type-1" evidence="9">
    <location>
        <begin position="21"/>
        <end position="299"/>
    </location>
</feature>
<keyword evidence="2 7" id="KW-0812">Transmembrane</keyword>
<keyword evidence="5 7" id="KW-1133">Transmembrane helix</keyword>
<dbReference type="EMBL" id="JBHUOP010000001">
    <property type="protein sequence ID" value="MFD2839090.1"/>
    <property type="molecule type" value="Genomic_DNA"/>
</dbReference>
<dbReference type="SUPFAM" id="SSF52540">
    <property type="entry name" value="P-loop containing nucleoside triphosphate hydrolases"/>
    <property type="match status" value="1"/>
</dbReference>